<dbReference type="RefSeq" id="WP_382224691.1">
    <property type="nucleotide sequence ID" value="NZ_JBHTCA010000011.1"/>
</dbReference>
<dbReference type="PROSITE" id="PS50109">
    <property type="entry name" value="HIS_KIN"/>
    <property type="match status" value="1"/>
</dbReference>
<evidence type="ECO:0000256" key="2">
    <source>
        <dbReference type="ARBA" id="ARBA00012438"/>
    </source>
</evidence>
<dbReference type="Proteomes" id="UP001596501">
    <property type="component" value="Unassembled WGS sequence"/>
</dbReference>
<evidence type="ECO:0000313" key="7">
    <source>
        <dbReference type="EMBL" id="MFC7410100.1"/>
    </source>
</evidence>
<sequence>MPPLTQGPARRSLSGLLVKSILIVAWTVGLLISLVQVAYDLHQVRQLPADNLATVRGMTQEPLDASVYGMDQARVADMLAGLLTLPYIREARVVLDDGSVLAEATGPKRTHGQPWLNDLLFGPARQYMWSIHSPPGREFQWLGEIHITYDTHAEANAFLARAGAILVGTMFYALVLAALLLLTYDRVLRRPLVNIIQSIQSADVDRPESARLAVPAGHEMTEIGQLAAIANQHLGSIDRLLTQLREAEQRLNDYSDQLEVTVAERTRELSLSLEQLQNARDQLINNERLASLGTLVAGVAHEVNTPLGIAVTAASVVSEALDSIRDHFQADSLTRETFSALMREAHEGQLIVVGNLSRAAKLVRDFKQAAANQADETLCEYDIAQTTRALIASLHPETKKIPVVPHFEGPVSLKGMGYPGVLMQVLTNLIMNSVRHAFEGVAKPLIAIELREAHGQVELIYRDNGMGVPAALHNRIFEPLFTTRRGRGGTGLGLNIVYNLVTQKMAGQLDFWSAPQRGVTFRLRFALKQAWDQHDAPEGLKPDVVVPV</sequence>
<keyword evidence="5" id="KW-0472">Membrane</keyword>
<organism evidence="7 8">
    <name type="scientific">Hydrogenophaga atypica</name>
    <dbReference type="NCBI Taxonomy" id="249409"/>
    <lineage>
        <taxon>Bacteria</taxon>
        <taxon>Pseudomonadati</taxon>
        <taxon>Pseudomonadota</taxon>
        <taxon>Betaproteobacteria</taxon>
        <taxon>Burkholderiales</taxon>
        <taxon>Comamonadaceae</taxon>
        <taxon>Hydrogenophaga</taxon>
    </lineage>
</organism>
<feature type="transmembrane region" description="Helical" evidence="5">
    <location>
        <begin position="21"/>
        <end position="39"/>
    </location>
</feature>
<keyword evidence="4" id="KW-0175">Coiled coil</keyword>
<keyword evidence="5" id="KW-1133">Transmembrane helix</keyword>
<evidence type="ECO:0000313" key="8">
    <source>
        <dbReference type="Proteomes" id="UP001596501"/>
    </source>
</evidence>
<reference evidence="8" key="1">
    <citation type="journal article" date="2019" name="Int. J. Syst. Evol. Microbiol.">
        <title>The Global Catalogue of Microorganisms (GCM) 10K type strain sequencing project: providing services to taxonomists for standard genome sequencing and annotation.</title>
        <authorList>
            <consortium name="The Broad Institute Genomics Platform"/>
            <consortium name="The Broad Institute Genome Sequencing Center for Infectious Disease"/>
            <person name="Wu L."/>
            <person name="Ma J."/>
        </authorList>
    </citation>
    <scope>NUCLEOTIDE SEQUENCE [LARGE SCALE GENOMIC DNA]</scope>
    <source>
        <strain evidence="8">CGMCC 1.12371</strain>
    </source>
</reference>
<comment type="catalytic activity">
    <reaction evidence="1">
        <text>ATP + protein L-histidine = ADP + protein N-phospho-L-histidine.</text>
        <dbReference type="EC" id="2.7.13.3"/>
    </reaction>
</comment>
<dbReference type="InterPro" id="IPR003661">
    <property type="entry name" value="HisK_dim/P_dom"/>
</dbReference>
<evidence type="ECO:0000256" key="5">
    <source>
        <dbReference type="SAM" id="Phobius"/>
    </source>
</evidence>
<evidence type="ECO:0000259" key="6">
    <source>
        <dbReference type="PROSITE" id="PS50109"/>
    </source>
</evidence>
<protein>
    <recommendedName>
        <fullName evidence="2">histidine kinase</fullName>
        <ecNumber evidence="2">2.7.13.3</ecNumber>
    </recommendedName>
</protein>
<dbReference type="PANTHER" id="PTHR43065:SF42">
    <property type="entry name" value="TWO-COMPONENT SENSOR PPRA"/>
    <property type="match status" value="1"/>
</dbReference>
<comment type="caution">
    <text evidence="7">The sequence shown here is derived from an EMBL/GenBank/DDBJ whole genome shotgun (WGS) entry which is preliminary data.</text>
</comment>
<evidence type="ECO:0000256" key="1">
    <source>
        <dbReference type="ARBA" id="ARBA00000085"/>
    </source>
</evidence>
<keyword evidence="3" id="KW-0597">Phosphoprotein</keyword>
<dbReference type="GO" id="GO:0016301">
    <property type="term" value="F:kinase activity"/>
    <property type="evidence" value="ECO:0007669"/>
    <property type="project" value="UniProtKB-KW"/>
</dbReference>
<dbReference type="CDD" id="cd00082">
    <property type="entry name" value="HisKA"/>
    <property type="match status" value="1"/>
</dbReference>
<dbReference type="Pfam" id="PF02518">
    <property type="entry name" value="HATPase_c"/>
    <property type="match status" value="1"/>
</dbReference>
<proteinExistence type="predicted"/>
<dbReference type="Gene3D" id="1.10.287.130">
    <property type="match status" value="1"/>
</dbReference>
<gene>
    <name evidence="7" type="ORF">ACFQPB_14630</name>
</gene>
<keyword evidence="7" id="KW-0418">Kinase</keyword>
<accession>A0ABW2QRL1</accession>
<dbReference type="SUPFAM" id="SSF55874">
    <property type="entry name" value="ATPase domain of HSP90 chaperone/DNA topoisomerase II/histidine kinase"/>
    <property type="match status" value="1"/>
</dbReference>
<dbReference type="EMBL" id="JBHTCA010000011">
    <property type="protein sequence ID" value="MFC7410100.1"/>
    <property type="molecule type" value="Genomic_DNA"/>
</dbReference>
<dbReference type="InterPro" id="IPR003594">
    <property type="entry name" value="HATPase_dom"/>
</dbReference>
<keyword evidence="7" id="KW-0808">Transferase</keyword>
<feature type="domain" description="Histidine kinase" evidence="6">
    <location>
        <begin position="298"/>
        <end position="529"/>
    </location>
</feature>
<dbReference type="PANTHER" id="PTHR43065">
    <property type="entry name" value="SENSOR HISTIDINE KINASE"/>
    <property type="match status" value="1"/>
</dbReference>
<dbReference type="Gene3D" id="3.30.565.10">
    <property type="entry name" value="Histidine kinase-like ATPase, C-terminal domain"/>
    <property type="match status" value="1"/>
</dbReference>
<evidence type="ECO:0000256" key="4">
    <source>
        <dbReference type="SAM" id="Coils"/>
    </source>
</evidence>
<name>A0ABW2QRL1_9BURK</name>
<evidence type="ECO:0000256" key="3">
    <source>
        <dbReference type="ARBA" id="ARBA00022553"/>
    </source>
</evidence>
<feature type="transmembrane region" description="Helical" evidence="5">
    <location>
        <begin position="158"/>
        <end position="182"/>
    </location>
</feature>
<dbReference type="SMART" id="SM00387">
    <property type="entry name" value="HATPase_c"/>
    <property type="match status" value="1"/>
</dbReference>
<dbReference type="PRINTS" id="PR00344">
    <property type="entry name" value="BCTRLSENSOR"/>
</dbReference>
<keyword evidence="8" id="KW-1185">Reference proteome</keyword>
<dbReference type="EC" id="2.7.13.3" evidence="2"/>
<dbReference type="CDD" id="cd00075">
    <property type="entry name" value="HATPase"/>
    <property type="match status" value="1"/>
</dbReference>
<dbReference type="InterPro" id="IPR004358">
    <property type="entry name" value="Sig_transdc_His_kin-like_C"/>
</dbReference>
<feature type="coiled-coil region" evidence="4">
    <location>
        <begin position="230"/>
        <end position="286"/>
    </location>
</feature>
<dbReference type="InterPro" id="IPR005467">
    <property type="entry name" value="His_kinase_dom"/>
</dbReference>
<dbReference type="InterPro" id="IPR036890">
    <property type="entry name" value="HATPase_C_sf"/>
</dbReference>
<keyword evidence="5" id="KW-0812">Transmembrane</keyword>